<evidence type="ECO:0000313" key="9">
    <source>
        <dbReference type="EMBL" id="SVD53910.1"/>
    </source>
</evidence>
<keyword evidence="5 8" id="KW-0812">Transmembrane</keyword>
<evidence type="ECO:0000256" key="1">
    <source>
        <dbReference type="ARBA" id="ARBA00004651"/>
    </source>
</evidence>
<feature type="transmembrane region" description="Helical" evidence="8">
    <location>
        <begin position="151"/>
        <end position="173"/>
    </location>
</feature>
<dbReference type="PANTHER" id="PTHR30472:SF25">
    <property type="entry name" value="ABC TRANSPORTER PERMEASE PROTEIN MJ0876-RELATED"/>
    <property type="match status" value="1"/>
</dbReference>
<evidence type="ECO:0000256" key="7">
    <source>
        <dbReference type="ARBA" id="ARBA00023136"/>
    </source>
</evidence>
<dbReference type="SUPFAM" id="SSF81345">
    <property type="entry name" value="ABC transporter involved in vitamin B12 uptake, BtuC"/>
    <property type="match status" value="1"/>
</dbReference>
<evidence type="ECO:0008006" key="10">
    <source>
        <dbReference type="Google" id="ProtNLM"/>
    </source>
</evidence>
<feature type="transmembrane region" description="Helical" evidence="8">
    <location>
        <begin position="66"/>
        <end position="86"/>
    </location>
</feature>
<dbReference type="GO" id="GO:0033214">
    <property type="term" value="P:siderophore-iron import into cell"/>
    <property type="evidence" value="ECO:0007669"/>
    <property type="project" value="TreeGrafter"/>
</dbReference>
<accession>A0A382W5M4</accession>
<reference evidence="9" key="1">
    <citation type="submission" date="2018-05" db="EMBL/GenBank/DDBJ databases">
        <authorList>
            <person name="Lanie J.A."/>
            <person name="Ng W.-L."/>
            <person name="Kazmierczak K.M."/>
            <person name="Andrzejewski T.M."/>
            <person name="Davidsen T.M."/>
            <person name="Wayne K.J."/>
            <person name="Tettelin H."/>
            <person name="Glass J.I."/>
            <person name="Rusch D."/>
            <person name="Podicherti R."/>
            <person name="Tsui H.-C.T."/>
            <person name="Winkler M.E."/>
        </authorList>
    </citation>
    <scope>NUCLEOTIDE SEQUENCE</scope>
</reference>
<feature type="transmembrane region" description="Helical" evidence="8">
    <location>
        <begin position="98"/>
        <end position="118"/>
    </location>
</feature>
<gene>
    <name evidence="9" type="ORF">METZ01_LOCUS406764</name>
</gene>
<evidence type="ECO:0000256" key="6">
    <source>
        <dbReference type="ARBA" id="ARBA00022989"/>
    </source>
</evidence>
<dbReference type="Pfam" id="PF01032">
    <property type="entry name" value="FecCD"/>
    <property type="match status" value="1"/>
</dbReference>
<dbReference type="EMBL" id="UINC01157105">
    <property type="protein sequence ID" value="SVD53910.1"/>
    <property type="molecule type" value="Genomic_DNA"/>
</dbReference>
<keyword evidence="3" id="KW-0813">Transport</keyword>
<dbReference type="Gene3D" id="1.10.3470.10">
    <property type="entry name" value="ABC transporter involved in vitamin B12 uptake, BtuC"/>
    <property type="match status" value="1"/>
</dbReference>
<evidence type="ECO:0000256" key="8">
    <source>
        <dbReference type="SAM" id="Phobius"/>
    </source>
</evidence>
<proteinExistence type="inferred from homology"/>
<evidence type="ECO:0000256" key="5">
    <source>
        <dbReference type="ARBA" id="ARBA00022692"/>
    </source>
</evidence>
<protein>
    <recommendedName>
        <fullName evidence="10">Iron ABC transporter permease</fullName>
    </recommendedName>
</protein>
<comment type="subcellular location">
    <subcellularLocation>
        <location evidence="1">Cell membrane</location>
        <topology evidence="1">Multi-pass membrane protein</topology>
    </subcellularLocation>
</comment>
<name>A0A382W5M4_9ZZZZ</name>
<dbReference type="GO" id="GO:0022857">
    <property type="term" value="F:transmembrane transporter activity"/>
    <property type="evidence" value="ECO:0007669"/>
    <property type="project" value="InterPro"/>
</dbReference>
<keyword evidence="6 8" id="KW-1133">Transmembrane helix</keyword>
<evidence type="ECO:0000256" key="3">
    <source>
        <dbReference type="ARBA" id="ARBA00022448"/>
    </source>
</evidence>
<evidence type="ECO:0000256" key="4">
    <source>
        <dbReference type="ARBA" id="ARBA00022475"/>
    </source>
</evidence>
<dbReference type="GO" id="GO:0005886">
    <property type="term" value="C:plasma membrane"/>
    <property type="evidence" value="ECO:0007669"/>
    <property type="project" value="UniProtKB-SubCell"/>
</dbReference>
<dbReference type="PANTHER" id="PTHR30472">
    <property type="entry name" value="FERRIC ENTEROBACTIN TRANSPORT SYSTEM PERMEASE PROTEIN"/>
    <property type="match status" value="1"/>
</dbReference>
<keyword evidence="4" id="KW-1003">Cell membrane</keyword>
<dbReference type="AlphaFoldDB" id="A0A382W5M4"/>
<comment type="similarity">
    <text evidence="2">Belongs to the binding-protein-dependent transport system permease family. FecCD subfamily.</text>
</comment>
<evidence type="ECO:0000256" key="2">
    <source>
        <dbReference type="ARBA" id="ARBA00007935"/>
    </source>
</evidence>
<feature type="transmembrane region" description="Helical" evidence="8">
    <location>
        <begin position="124"/>
        <end position="144"/>
    </location>
</feature>
<feature type="non-terminal residue" evidence="9">
    <location>
        <position position="204"/>
    </location>
</feature>
<keyword evidence="7 8" id="KW-0472">Membrane</keyword>
<dbReference type="InterPro" id="IPR037294">
    <property type="entry name" value="ABC_BtuC-like"/>
</dbReference>
<sequence>MMPVLEKPQNSEIPYPVLLGLLLALVVILSALSMTSGRASIPLSAFADALTGTDTPHATILLELRFPRAILAIAIGAALGLSGAVLQGLLRNPLAEPGLIGVSGTAALGAVIAFYSGLSMVCPIALPAGGMIGAGLSVALLYVLSGRDPSILTLILAGVAINAMSGALTTLALNLSPNPYAAYEVFFWLLGSLADRSLEHVALA</sequence>
<dbReference type="InterPro" id="IPR000522">
    <property type="entry name" value="ABC_transptr_permease_BtuC"/>
</dbReference>
<organism evidence="9">
    <name type="scientific">marine metagenome</name>
    <dbReference type="NCBI Taxonomy" id="408172"/>
    <lineage>
        <taxon>unclassified sequences</taxon>
        <taxon>metagenomes</taxon>
        <taxon>ecological metagenomes</taxon>
    </lineage>
</organism>